<gene>
    <name evidence="6" type="ORF">GCM10023175_43250</name>
</gene>
<name>A0ABP8RXX1_9PSEU</name>
<dbReference type="InterPro" id="IPR011251">
    <property type="entry name" value="Luciferase-like_dom"/>
</dbReference>
<dbReference type="InterPro" id="IPR036661">
    <property type="entry name" value="Luciferase-like_sf"/>
</dbReference>
<protein>
    <submittedName>
        <fullName evidence="6">LLM class flavin-dependent oxidoreductase</fullName>
    </submittedName>
</protein>
<dbReference type="InterPro" id="IPR050172">
    <property type="entry name" value="SsuD_RutA_monooxygenase"/>
</dbReference>
<organism evidence="6 7">
    <name type="scientific">Pseudonocardia xishanensis</name>
    <dbReference type="NCBI Taxonomy" id="630995"/>
    <lineage>
        <taxon>Bacteria</taxon>
        <taxon>Bacillati</taxon>
        <taxon>Actinomycetota</taxon>
        <taxon>Actinomycetes</taxon>
        <taxon>Pseudonocardiales</taxon>
        <taxon>Pseudonocardiaceae</taxon>
        <taxon>Pseudonocardia</taxon>
    </lineage>
</organism>
<keyword evidence="1" id="KW-0285">Flavoprotein</keyword>
<accession>A0ABP8RXX1</accession>
<dbReference type="Gene3D" id="3.20.20.30">
    <property type="entry name" value="Luciferase-like domain"/>
    <property type="match status" value="1"/>
</dbReference>
<dbReference type="SUPFAM" id="SSF51679">
    <property type="entry name" value="Bacterial luciferase-like"/>
    <property type="match status" value="1"/>
</dbReference>
<comment type="caution">
    <text evidence="6">The sequence shown here is derived from an EMBL/GenBank/DDBJ whole genome shotgun (WGS) entry which is preliminary data.</text>
</comment>
<dbReference type="Proteomes" id="UP001501598">
    <property type="component" value="Unassembled WGS sequence"/>
</dbReference>
<keyword evidence="2" id="KW-0288">FMN</keyword>
<evidence type="ECO:0000256" key="3">
    <source>
        <dbReference type="ARBA" id="ARBA00023002"/>
    </source>
</evidence>
<reference evidence="7" key="1">
    <citation type="journal article" date="2019" name="Int. J. Syst. Evol. Microbiol.">
        <title>The Global Catalogue of Microorganisms (GCM) 10K type strain sequencing project: providing services to taxonomists for standard genome sequencing and annotation.</title>
        <authorList>
            <consortium name="The Broad Institute Genomics Platform"/>
            <consortium name="The Broad Institute Genome Sequencing Center for Infectious Disease"/>
            <person name="Wu L."/>
            <person name="Ma J."/>
        </authorList>
    </citation>
    <scope>NUCLEOTIDE SEQUENCE [LARGE SCALE GENOMIC DNA]</scope>
    <source>
        <strain evidence="7">JCM 17906</strain>
    </source>
</reference>
<feature type="domain" description="Luciferase-like" evidence="5">
    <location>
        <begin position="30"/>
        <end position="347"/>
    </location>
</feature>
<evidence type="ECO:0000256" key="2">
    <source>
        <dbReference type="ARBA" id="ARBA00022643"/>
    </source>
</evidence>
<keyword evidence="7" id="KW-1185">Reference proteome</keyword>
<evidence type="ECO:0000256" key="1">
    <source>
        <dbReference type="ARBA" id="ARBA00022630"/>
    </source>
</evidence>
<dbReference type="Pfam" id="PF00296">
    <property type="entry name" value="Bac_luciferase"/>
    <property type="match status" value="1"/>
</dbReference>
<keyword evidence="4" id="KW-0503">Monooxygenase</keyword>
<dbReference type="EMBL" id="BAABGT010000068">
    <property type="protein sequence ID" value="GAA4551441.1"/>
    <property type="molecule type" value="Genomic_DNA"/>
</dbReference>
<dbReference type="PANTHER" id="PTHR42847">
    <property type="entry name" value="ALKANESULFONATE MONOOXYGENASE"/>
    <property type="match status" value="1"/>
</dbReference>
<dbReference type="PANTHER" id="PTHR42847:SF4">
    <property type="entry name" value="ALKANESULFONATE MONOOXYGENASE-RELATED"/>
    <property type="match status" value="1"/>
</dbReference>
<evidence type="ECO:0000313" key="6">
    <source>
        <dbReference type="EMBL" id="GAA4551441.1"/>
    </source>
</evidence>
<sequence length="379" mass="41689">MTMTVHQAEAVANRQALRDIPLFNDQRLKLGVFGSNCSGGIIMSEAPTDSRITWDQQLRVAQQADRMGMELIVPVARWKGFGGRTNFMGSALETFTWAAGLAQATEQISIFATTHLPAVHPIVAAKQAATIDQIAGGRFGMNMVMGWFKEEIEMFGRPQYDHTARYAYGQEWLDFAQHLWTAPGPFDFDGQFFTAFGAESEPKPILSPRPALICAGNSPTGMDFSARNVDVNLAVLDSLEGAREYKRKISALAADSYHRTLDVFTYGLVVCRETEKEAKQAVQGIIDQGDTEGADLVISGLGIESESYQGVIDAFRERFVLGWGGTVLVGTPEQVTEQLAELSEAGIGGIILGFHDYANELEDFDREVMPLLRKEGLRH</sequence>
<proteinExistence type="predicted"/>
<keyword evidence="3" id="KW-0560">Oxidoreductase</keyword>
<evidence type="ECO:0000256" key="4">
    <source>
        <dbReference type="ARBA" id="ARBA00023033"/>
    </source>
</evidence>
<evidence type="ECO:0000313" key="7">
    <source>
        <dbReference type="Proteomes" id="UP001501598"/>
    </source>
</evidence>
<evidence type="ECO:0000259" key="5">
    <source>
        <dbReference type="Pfam" id="PF00296"/>
    </source>
</evidence>